<accession>A0ABQ5BZW7</accession>
<protein>
    <submittedName>
        <fullName evidence="1">Uncharacterized protein</fullName>
    </submittedName>
</protein>
<name>A0ABQ5BZW7_9ASTR</name>
<evidence type="ECO:0000313" key="1">
    <source>
        <dbReference type="EMBL" id="GJT18384.1"/>
    </source>
</evidence>
<gene>
    <name evidence="1" type="ORF">Tco_0877090</name>
</gene>
<organism evidence="1 2">
    <name type="scientific">Tanacetum coccineum</name>
    <dbReference type="NCBI Taxonomy" id="301880"/>
    <lineage>
        <taxon>Eukaryota</taxon>
        <taxon>Viridiplantae</taxon>
        <taxon>Streptophyta</taxon>
        <taxon>Embryophyta</taxon>
        <taxon>Tracheophyta</taxon>
        <taxon>Spermatophyta</taxon>
        <taxon>Magnoliopsida</taxon>
        <taxon>eudicotyledons</taxon>
        <taxon>Gunneridae</taxon>
        <taxon>Pentapetalae</taxon>
        <taxon>asterids</taxon>
        <taxon>campanulids</taxon>
        <taxon>Asterales</taxon>
        <taxon>Asteraceae</taxon>
        <taxon>Asteroideae</taxon>
        <taxon>Anthemideae</taxon>
        <taxon>Anthemidinae</taxon>
        <taxon>Tanacetum</taxon>
    </lineage>
</organism>
<reference evidence="1" key="2">
    <citation type="submission" date="2022-01" db="EMBL/GenBank/DDBJ databases">
        <authorList>
            <person name="Yamashiro T."/>
            <person name="Shiraishi A."/>
            <person name="Satake H."/>
            <person name="Nakayama K."/>
        </authorList>
    </citation>
    <scope>NUCLEOTIDE SEQUENCE</scope>
</reference>
<dbReference type="Proteomes" id="UP001151760">
    <property type="component" value="Unassembled WGS sequence"/>
</dbReference>
<reference evidence="1" key="1">
    <citation type="journal article" date="2022" name="Int. J. Mol. Sci.">
        <title>Draft Genome of Tanacetum Coccineum: Genomic Comparison of Closely Related Tanacetum-Family Plants.</title>
        <authorList>
            <person name="Yamashiro T."/>
            <person name="Shiraishi A."/>
            <person name="Nakayama K."/>
            <person name="Satake H."/>
        </authorList>
    </citation>
    <scope>NUCLEOTIDE SEQUENCE</scope>
</reference>
<comment type="caution">
    <text evidence="1">The sequence shown here is derived from an EMBL/GenBank/DDBJ whole genome shotgun (WGS) entry which is preliminary data.</text>
</comment>
<sequence>MHAKGRKSGARLSGGHFIGRLVFHFGLVSDEGLRGLSVITRELPMIDLHELAAGDAPAVDEGALADPAPIQAPQPPHAAPRTMPQRIARLEEEVHELWQSIVGLRGDVDRSITDQGLRQHSRRLPFDVSISRCDDFCDLIVHDENKPGRPCYNKIDELVMVYSRKRCLLNSYGHSDASSTHFCSRTQIVESSRAKYQGSTSF</sequence>
<keyword evidence="2" id="KW-1185">Reference proteome</keyword>
<evidence type="ECO:0000313" key="2">
    <source>
        <dbReference type="Proteomes" id="UP001151760"/>
    </source>
</evidence>
<dbReference type="EMBL" id="BQNB010013633">
    <property type="protein sequence ID" value="GJT18384.1"/>
    <property type="molecule type" value="Genomic_DNA"/>
</dbReference>
<proteinExistence type="predicted"/>